<dbReference type="InterPro" id="IPR051043">
    <property type="entry name" value="Sulfatase_Mod_Factor_Kinase"/>
</dbReference>
<dbReference type="Gene3D" id="3.30.200.20">
    <property type="entry name" value="Phosphorylase Kinase, domain 1"/>
    <property type="match status" value="1"/>
</dbReference>
<dbReference type="PANTHER" id="PTHR23150">
    <property type="entry name" value="SULFATASE MODIFYING FACTOR 1, 2"/>
    <property type="match status" value="1"/>
</dbReference>
<accession>A0A366H6D0</accession>
<dbReference type="GO" id="GO:0000160">
    <property type="term" value="P:phosphorelay signal transduction system"/>
    <property type="evidence" value="ECO:0007669"/>
    <property type="project" value="InterPro"/>
</dbReference>
<dbReference type="Gene3D" id="1.10.510.10">
    <property type="entry name" value="Transferase(Phosphotransferase) domain 1"/>
    <property type="match status" value="1"/>
</dbReference>
<evidence type="ECO:0000259" key="2">
    <source>
        <dbReference type="PROSITE" id="PS50110"/>
    </source>
</evidence>
<dbReference type="InterPro" id="IPR005532">
    <property type="entry name" value="SUMF_dom"/>
</dbReference>
<dbReference type="InterPro" id="IPR001789">
    <property type="entry name" value="Sig_transdc_resp-reg_receiver"/>
</dbReference>
<dbReference type="SUPFAM" id="SSF56112">
    <property type="entry name" value="Protein kinase-like (PK-like)"/>
    <property type="match status" value="1"/>
</dbReference>
<dbReference type="SUPFAM" id="SSF56436">
    <property type="entry name" value="C-type lectin-like"/>
    <property type="match status" value="1"/>
</dbReference>
<dbReference type="InterPro" id="IPR011006">
    <property type="entry name" value="CheY-like_superfamily"/>
</dbReference>
<sequence length="692" mass="76938">MVLFVDPDAEVRTRRVATLTSRGVTVLEAEDAETGVIVAQTLKRLDVLVSEGYLKEGGYTGFDLRDAVKQKFPQVRTIFTSRYELTGYEQYFEGCPLMVEPVNESQLFSEVLGLRESGAAKPATAVPKAVMSAPVAVAVAVPDDGVAKAVLVEDDEENQPHSLAPKTDLGNYTVTEHLYAERDAETYLAIQRGVNREVVLVLLRPDRVNQPGALDAFHERERVKASIAHPRIAPLYEALEVGGRHFYTREMPNGRSVEELQEAGTKFKEKQLVDIIANVAEAMGHATGRGHHYRMLSPRDVFVDDEGQASIVNVFRPPGDKPRDFQADTKKFLIMLRLLADGPRARHLIDDLVRESHTWENLSSRAKELQEEFHERSLLKRADTKEAHDIKAAHERLSVPVWVLGLSAVVVVGLVTGIVLRNRSVPPPPPKPLQVEMVAIPAGEFTYQQETEKRVNNAFWIDKYEVTIGQYEEFLDALAKDPAKAKAYDHADQPAAKKDHLPDKWSDYLDAARTAGYFNNQPVNINCPIANIDWWDAWAYAKWRGHRLPTEEEWERAARGREGRVHPWGNDDKPKAANLGADYEPKGKGGTVDGFNFWAPEDKMPDDVSEDGAIGLAGNVEEWTATHANHPDYPDLPVPVVRGGHFALNRPANVLTIRTFADSPENATIARGFRTVSDTPPPATATAAESSR</sequence>
<dbReference type="AlphaFoldDB" id="A0A366H6D0"/>
<keyword evidence="4" id="KW-1185">Reference proteome</keyword>
<name>A0A366H6D0_9BACT</name>
<dbReference type="InterPro" id="IPR016187">
    <property type="entry name" value="CTDL_fold"/>
</dbReference>
<evidence type="ECO:0000313" key="3">
    <source>
        <dbReference type="EMBL" id="RBP37678.1"/>
    </source>
</evidence>
<protein>
    <submittedName>
        <fullName evidence="3">Formylglycine-generating enzyme required for sulfatase activity</fullName>
    </submittedName>
</protein>
<dbReference type="EMBL" id="QNRR01000013">
    <property type="protein sequence ID" value="RBP37678.1"/>
    <property type="molecule type" value="Genomic_DNA"/>
</dbReference>
<dbReference type="InterPro" id="IPR042095">
    <property type="entry name" value="SUMF_sf"/>
</dbReference>
<evidence type="ECO:0000313" key="4">
    <source>
        <dbReference type="Proteomes" id="UP000253426"/>
    </source>
</evidence>
<dbReference type="Gene3D" id="3.90.1580.10">
    <property type="entry name" value="paralog of FGE (formylglycine-generating enzyme)"/>
    <property type="match status" value="1"/>
</dbReference>
<dbReference type="SUPFAM" id="SSF52172">
    <property type="entry name" value="CheY-like"/>
    <property type="match status" value="1"/>
</dbReference>
<dbReference type="Gene3D" id="3.40.50.2300">
    <property type="match status" value="1"/>
</dbReference>
<proteinExistence type="predicted"/>
<dbReference type="GO" id="GO:0120147">
    <property type="term" value="F:formylglycine-generating oxidase activity"/>
    <property type="evidence" value="ECO:0007669"/>
    <property type="project" value="TreeGrafter"/>
</dbReference>
<comment type="caution">
    <text evidence="1">Lacks conserved residue(s) required for the propagation of feature annotation.</text>
</comment>
<dbReference type="PANTHER" id="PTHR23150:SF19">
    <property type="entry name" value="FORMYLGLYCINE-GENERATING ENZYME"/>
    <property type="match status" value="1"/>
</dbReference>
<dbReference type="InterPro" id="IPR011009">
    <property type="entry name" value="Kinase-like_dom_sf"/>
</dbReference>
<dbReference type="Proteomes" id="UP000253426">
    <property type="component" value="Unassembled WGS sequence"/>
</dbReference>
<comment type="caution">
    <text evidence="3">The sequence shown here is derived from an EMBL/GenBank/DDBJ whole genome shotgun (WGS) entry which is preliminary data.</text>
</comment>
<dbReference type="PROSITE" id="PS50110">
    <property type="entry name" value="RESPONSE_REGULATORY"/>
    <property type="match status" value="1"/>
</dbReference>
<reference evidence="3 4" key="1">
    <citation type="submission" date="2018-06" db="EMBL/GenBank/DDBJ databases">
        <title>Genomic Encyclopedia of Type Strains, Phase IV (KMG-IV): sequencing the most valuable type-strain genomes for metagenomic binning, comparative biology and taxonomic classification.</title>
        <authorList>
            <person name="Goeker M."/>
        </authorList>
    </citation>
    <scope>NUCLEOTIDE SEQUENCE [LARGE SCALE GENOMIC DNA]</scope>
    <source>
        <strain evidence="3 4">DSM 25532</strain>
    </source>
</reference>
<organism evidence="3 4">
    <name type="scientific">Roseimicrobium gellanilyticum</name>
    <dbReference type="NCBI Taxonomy" id="748857"/>
    <lineage>
        <taxon>Bacteria</taxon>
        <taxon>Pseudomonadati</taxon>
        <taxon>Verrucomicrobiota</taxon>
        <taxon>Verrucomicrobiia</taxon>
        <taxon>Verrucomicrobiales</taxon>
        <taxon>Verrucomicrobiaceae</taxon>
        <taxon>Roseimicrobium</taxon>
    </lineage>
</organism>
<gene>
    <name evidence="3" type="ORF">DES53_11360</name>
</gene>
<dbReference type="Pfam" id="PF03781">
    <property type="entry name" value="FGE-sulfatase"/>
    <property type="match status" value="1"/>
</dbReference>
<evidence type="ECO:0000256" key="1">
    <source>
        <dbReference type="PROSITE-ProRule" id="PRU00169"/>
    </source>
</evidence>
<feature type="domain" description="Response regulatory" evidence="2">
    <location>
        <begin position="1"/>
        <end position="115"/>
    </location>
</feature>